<evidence type="ECO:0000256" key="5">
    <source>
        <dbReference type="ARBA" id="ARBA00035202"/>
    </source>
</evidence>
<evidence type="ECO:0000256" key="6">
    <source>
        <dbReference type="ARBA" id="ARBA00035444"/>
    </source>
</evidence>
<protein>
    <recommendedName>
        <fullName evidence="5">Large ribosomal subunit protein uL10</fullName>
    </recommendedName>
    <alternativeName>
        <fullName evidence="6">60S acidic ribosomal protein P0</fullName>
    </alternativeName>
</protein>
<dbReference type="Gene3D" id="3.30.70.1730">
    <property type="match status" value="1"/>
</dbReference>
<dbReference type="GO" id="GO:0002181">
    <property type="term" value="P:cytoplasmic translation"/>
    <property type="evidence" value="ECO:0007669"/>
    <property type="project" value="TreeGrafter"/>
</dbReference>
<dbReference type="InterPro" id="IPR050323">
    <property type="entry name" value="Ribosomal_protein_uL10"/>
</dbReference>
<dbReference type="EMBL" id="KB107561">
    <property type="protein sequence ID" value="ELK29933.1"/>
    <property type="molecule type" value="Genomic_DNA"/>
</dbReference>
<name>L5LWS9_MYODS</name>
<gene>
    <name evidence="7" type="ORF">MDA_GLEAN10019597</name>
</gene>
<evidence type="ECO:0000256" key="1">
    <source>
        <dbReference type="ARBA" id="ARBA00002200"/>
    </source>
</evidence>
<evidence type="ECO:0000256" key="2">
    <source>
        <dbReference type="ARBA" id="ARBA00008889"/>
    </source>
</evidence>
<proteinExistence type="inferred from homology"/>
<dbReference type="PANTHER" id="PTHR45699:SF3">
    <property type="entry name" value="LARGE RIBOSOMAL SUBUNIT PROTEIN UL10"/>
    <property type="match status" value="1"/>
</dbReference>
<dbReference type="Proteomes" id="UP000010556">
    <property type="component" value="Unassembled WGS sequence"/>
</dbReference>
<organism evidence="7 8">
    <name type="scientific">Myotis davidii</name>
    <name type="common">David's myotis</name>
    <dbReference type="NCBI Taxonomy" id="225400"/>
    <lineage>
        <taxon>Eukaryota</taxon>
        <taxon>Metazoa</taxon>
        <taxon>Chordata</taxon>
        <taxon>Craniata</taxon>
        <taxon>Vertebrata</taxon>
        <taxon>Euteleostomi</taxon>
        <taxon>Mammalia</taxon>
        <taxon>Eutheria</taxon>
        <taxon>Laurasiatheria</taxon>
        <taxon>Chiroptera</taxon>
        <taxon>Yangochiroptera</taxon>
        <taxon>Vespertilionidae</taxon>
        <taxon>Myotis</taxon>
    </lineage>
</organism>
<keyword evidence="3 7" id="KW-0689">Ribosomal protein</keyword>
<comment type="similarity">
    <text evidence="2">Belongs to the universal ribosomal protein uL10 family.</text>
</comment>
<sequence>MLPREDWVTCKSNTFLRIIQLLVDYPTCLIVGADLVGSERMQQTRMPLLGRLWARWTGTPWSKALRGHLENRPALEKLWSHIRGKVGFAFTKEDLPH</sequence>
<dbReference type="GO" id="GO:0070180">
    <property type="term" value="F:large ribosomal subunit rRNA binding"/>
    <property type="evidence" value="ECO:0007669"/>
    <property type="project" value="TreeGrafter"/>
</dbReference>
<dbReference type="GO" id="GO:0003735">
    <property type="term" value="F:structural constituent of ribosome"/>
    <property type="evidence" value="ECO:0007669"/>
    <property type="project" value="TreeGrafter"/>
</dbReference>
<keyword evidence="8" id="KW-1185">Reference proteome</keyword>
<evidence type="ECO:0000313" key="7">
    <source>
        <dbReference type="EMBL" id="ELK29933.1"/>
    </source>
</evidence>
<keyword evidence="4" id="KW-0687">Ribonucleoprotein</keyword>
<dbReference type="GO" id="GO:0000027">
    <property type="term" value="P:ribosomal large subunit assembly"/>
    <property type="evidence" value="ECO:0007669"/>
    <property type="project" value="TreeGrafter"/>
</dbReference>
<dbReference type="GO" id="GO:0022625">
    <property type="term" value="C:cytosolic large ribosomal subunit"/>
    <property type="evidence" value="ECO:0007669"/>
    <property type="project" value="TreeGrafter"/>
</dbReference>
<dbReference type="AlphaFoldDB" id="L5LWS9"/>
<dbReference type="PANTHER" id="PTHR45699">
    <property type="entry name" value="60S ACIDIC RIBOSOMAL PROTEIN P0"/>
    <property type="match status" value="1"/>
</dbReference>
<comment type="function">
    <text evidence="1">Ribosomal protein P0 is the functional equivalent of E.coli protein L10.</text>
</comment>
<evidence type="ECO:0000256" key="4">
    <source>
        <dbReference type="ARBA" id="ARBA00023274"/>
    </source>
</evidence>
<evidence type="ECO:0000256" key="3">
    <source>
        <dbReference type="ARBA" id="ARBA00022980"/>
    </source>
</evidence>
<reference evidence="8" key="1">
    <citation type="journal article" date="2013" name="Science">
        <title>Comparative analysis of bat genomes provides insight into the evolution of flight and immunity.</title>
        <authorList>
            <person name="Zhang G."/>
            <person name="Cowled C."/>
            <person name="Shi Z."/>
            <person name="Huang Z."/>
            <person name="Bishop-Lilly K.A."/>
            <person name="Fang X."/>
            <person name="Wynne J.W."/>
            <person name="Xiong Z."/>
            <person name="Baker M.L."/>
            <person name="Zhao W."/>
            <person name="Tachedjian M."/>
            <person name="Zhu Y."/>
            <person name="Zhou P."/>
            <person name="Jiang X."/>
            <person name="Ng J."/>
            <person name="Yang L."/>
            <person name="Wu L."/>
            <person name="Xiao J."/>
            <person name="Feng Y."/>
            <person name="Chen Y."/>
            <person name="Sun X."/>
            <person name="Zhang Y."/>
            <person name="Marsh G.A."/>
            <person name="Crameri G."/>
            <person name="Broder C.C."/>
            <person name="Frey K.G."/>
            <person name="Wang L.F."/>
            <person name="Wang J."/>
        </authorList>
    </citation>
    <scope>NUCLEOTIDE SEQUENCE [LARGE SCALE GENOMIC DNA]</scope>
</reference>
<evidence type="ECO:0000313" key="8">
    <source>
        <dbReference type="Proteomes" id="UP000010556"/>
    </source>
</evidence>
<dbReference type="InterPro" id="IPR043141">
    <property type="entry name" value="Ribosomal_uL10-like_sf"/>
</dbReference>
<accession>L5LWS9</accession>